<protein>
    <recommendedName>
        <fullName evidence="4">DNA-directed DNA polymerase</fullName>
        <ecNumber evidence="4">2.7.7.7</ecNumber>
    </recommendedName>
</protein>
<evidence type="ECO:0000256" key="5">
    <source>
        <dbReference type="ARBA" id="ARBA00022485"/>
    </source>
</evidence>
<evidence type="ECO:0000256" key="2">
    <source>
        <dbReference type="ARBA" id="ARBA00004141"/>
    </source>
</evidence>
<evidence type="ECO:0000256" key="6">
    <source>
        <dbReference type="ARBA" id="ARBA00022679"/>
    </source>
</evidence>
<dbReference type="InterPro" id="IPR012337">
    <property type="entry name" value="RNaseH-like_sf"/>
</dbReference>
<keyword evidence="8" id="KW-0548">Nucleotidyltransferase</keyword>
<dbReference type="InterPro" id="IPR003689">
    <property type="entry name" value="ZIP"/>
</dbReference>
<dbReference type="InterPro" id="IPR006172">
    <property type="entry name" value="DNA-dir_DNA_pol_B"/>
</dbReference>
<accession>W6UGV3</accession>
<dbReference type="Pfam" id="PF03104">
    <property type="entry name" value="DNA_pol_B_exo1"/>
    <property type="match status" value="1"/>
</dbReference>
<evidence type="ECO:0000256" key="18">
    <source>
        <dbReference type="ARBA" id="ARBA00023136"/>
    </source>
</evidence>
<feature type="region of interest" description="Disordered" evidence="20">
    <location>
        <begin position="1"/>
        <end position="21"/>
    </location>
</feature>
<keyword evidence="16" id="KW-0411">Iron-sulfur</keyword>
<dbReference type="InterPro" id="IPR055191">
    <property type="entry name" value="POL2_thumb"/>
</dbReference>
<keyword evidence="12" id="KW-0862">Zinc</keyword>
<name>W6UGV3_ECHGR</name>
<keyword evidence="19" id="KW-0539">Nucleus</keyword>
<evidence type="ECO:0000256" key="1">
    <source>
        <dbReference type="ARBA" id="ARBA00004123"/>
    </source>
</evidence>
<evidence type="ECO:0000256" key="11">
    <source>
        <dbReference type="ARBA" id="ARBA00022771"/>
    </source>
</evidence>
<keyword evidence="17" id="KW-0238">DNA-binding</keyword>
<evidence type="ECO:0000256" key="19">
    <source>
        <dbReference type="ARBA" id="ARBA00023242"/>
    </source>
</evidence>
<evidence type="ECO:0000256" key="20">
    <source>
        <dbReference type="SAM" id="MobiDB-lite"/>
    </source>
</evidence>
<keyword evidence="23" id="KW-1185">Reference proteome</keyword>
<evidence type="ECO:0000256" key="4">
    <source>
        <dbReference type="ARBA" id="ARBA00012417"/>
    </source>
</evidence>
<dbReference type="Gene3D" id="3.90.1600.10">
    <property type="entry name" value="Palm domain of DNA polymerase"/>
    <property type="match status" value="1"/>
</dbReference>
<keyword evidence="15" id="KW-0408">Iron</keyword>
<dbReference type="InterPro" id="IPR042087">
    <property type="entry name" value="DNA_pol_B_thumb"/>
</dbReference>
<keyword evidence="7" id="KW-0812">Transmembrane</keyword>
<dbReference type="OrthoDB" id="10060449at2759"/>
<evidence type="ECO:0000256" key="17">
    <source>
        <dbReference type="ARBA" id="ARBA00023125"/>
    </source>
</evidence>
<evidence type="ECO:0000259" key="21">
    <source>
        <dbReference type="SMART" id="SM01159"/>
    </source>
</evidence>
<dbReference type="PANTHER" id="PTHR10670">
    <property type="entry name" value="DNA POLYMERASE EPSILON CATALYTIC SUBUNIT A"/>
    <property type="match status" value="1"/>
</dbReference>
<evidence type="ECO:0000256" key="8">
    <source>
        <dbReference type="ARBA" id="ARBA00022695"/>
    </source>
</evidence>
<evidence type="ECO:0000313" key="22">
    <source>
        <dbReference type="EMBL" id="EUB57357.1"/>
    </source>
</evidence>
<feature type="region of interest" description="Disordered" evidence="20">
    <location>
        <begin position="1646"/>
        <end position="1678"/>
    </location>
</feature>
<feature type="domain" description="DNA polymerase epsilon catalytic subunit A C-terminal" evidence="21">
    <location>
        <begin position="1601"/>
        <end position="2071"/>
    </location>
</feature>
<comment type="caution">
    <text evidence="22">The sequence shown here is derived from an EMBL/GenBank/DDBJ whole genome shotgun (WGS) entry which is preliminary data.</text>
</comment>
<dbReference type="FunFam" id="3.30.420.10:FF:000010">
    <property type="entry name" value="DNA polymerase epsilon catalytic subunit"/>
    <property type="match status" value="1"/>
</dbReference>
<dbReference type="Gene3D" id="1.10.132.60">
    <property type="entry name" value="DNA polymerase family B, C-terminal domain"/>
    <property type="match status" value="1"/>
</dbReference>
<dbReference type="SMART" id="SM01159">
    <property type="entry name" value="DUF1744"/>
    <property type="match status" value="1"/>
</dbReference>
<dbReference type="SUPFAM" id="SSF53098">
    <property type="entry name" value="Ribonuclease H-like"/>
    <property type="match status" value="1"/>
</dbReference>
<dbReference type="InterPro" id="IPR029703">
    <property type="entry name" value="POL2"/>
</dbReference>
<dbReference type="InterPro" id="IPR013697">
    <property type="entry name" value="DNA_pol_e_suA_C"/>
</dbReference>
<keyword evidence="13" id="KW-0239">DNA-directed DNA polymerase</keyword>
<dbReference type="GO" id="GO:0003677">
    <property type="term" value="F:DNA binding"/>
    <property type="evidence" value="ECO:0007669"/>
    <property type="project" value="UniProtKB-KW"/>
</dbReference>
<dbReference type="PANTHER" id="PTHR10670:SF0">
    <property type="entry name" value="DNA POLYMERASE EPSILON CATALYTIC SUBUNIT A"/>
    <property type="match status" value="1"/>
</dbReference>
<dbReference type="FunFam" id="3.90.1600.10:FF:000006">
    <property type="entry name" value="DNA polymerase epsilon catalytic subunit"/>
    <property type="match status" value="1"/>
</dbReference>
<dbReference type="GO" id="GO:0003887">
    <property type="term" value="F:DNA-directed DNA polymerase activity"/>
    <property type="evidence" value="ECO:0007669"/>
    <property type="project" value="UniProtKB-KW"/>
</dbReference>
<dbReference type="GeneID" id="36343531"/>
<dbReference type="GO" id="GO:0000278">
    <property type="term" value="P:mitotic cell cycle"/>
    <property type="evidence" value="ECO:0007669"/>
    <property type="project" value="TreeGrafter"/>
</dbReference>
<dbReference type="CTD" id="36343531"/>
<dbReference type="CDD" id="cd05779">
    <property type="entry name" value="DNA_polB_epsilon_exo"/>
    <property type="match status" value="1"/>
</dbReference>
<dbReference type="RefSeq" id="XP_024348553.1">
    <property type="nucleotide sequence ID" value="XM_024497065.1"/>
</dbReference>
<evidence type="ECO:0000256" key="12">
    <source>
        <dbReference type="ARBA" id="ARBA00022833"/>
    </source>
</evidence>
<dbReference type="GO" id="GO:0006297">
    <property type="term" value="P:nucleotide-excision repair, DNA gap filling"/>
    <property type="evidence" value="ECO:0007669"/>
    <property type="project" value="TreeGrafter"/>
</dbReference>
<dbReference type="GO" id="GO:0000166">
    <property type="term" value="F:nucleotide binding"/>
    <property type="evidence" value="ECO:0007669"/>
    <property type="project" value="InterPro"/>
</dbReference>
<evidence type="ECO:0000256" key="14">
    <source>
        <dbReference type="ARBA" id="ARBA00022989"/>
    </source>
</evidence>
<feature type="compositionally biased region" description="Basic and acidic residues" evidence="20">
    <location>
        <begin position="1660"/>
        <end position="1671"/>
    </location>
</feature>
<comment type="similarity">
    <text evidence="3">Belongs to the DNA polymerase type-B family.</text>
</comment>
<keyword evidence="10" id="KW-0479">Metal-binding</keyword>
<keyword evidence="18" id="KW-0472">Membrane</keyword>
<keyword evidence="14" id="KW-1133">Transmembrane helix</keyword>
<evidence type="ECO:0000256" key="7">
    <source>
        <dbReference type="ARBA" id="ARBA00022692"/>
    </source>
</evidence>
<evidence type="ECO:0000256" key="13">
    <source>
        <dbReference type="ARBA" id="ARBA00022932"/>
    </source>
</evidence>
<dbReference type="SUPFAM" id="SSF56672">
    <property type="entry name" value="DNA/RNA polymerases"/>
    <property type="match status" value="1"/>
</dbReference>
<dbReference type="Proteomes" id="UP000019149">
    <property type="component" value="Unassembled WGS sequence"/>
</dbReference>
<dbReference type="FunFam" id="1.10.132.60:FF:000002">
    <property type="entry name" value="DNA polymerase epsilon catalytic subunit"/>
    <property type="match status" value="1"/>
</dbReference>
<dbReference type="GO" id="GO:0016020">
    <property type="term" value="C:membrane"/>
    <property type="evidence" value="ECO:0007669"/>
    <property type="project" value="UniProtKB-SubCell"/>
</dbReference>
<comment type="subcellular location">
    <subcellularLocation>
        <location evidence="2">Membrane</location>
        <topology evidence="2">Multi-pass membrane protein</topology>
    </subcellularLocation>
    <subcellularLocation>
        <location evidence="1">Nucleus</location>
    </subcellularLocation>
</comment>
<sequence length="2827" mass="316427">MLRRKYGNSLRGGNRRRESYIRSENDAPLDIEGAMSASNQLRYTRAKANDAMDRRYGFEPFSGPGERVGWLVNMHPTDVLDDSKNLVSAVDFYFIQSDDRRFKVSRPYLPYFLVSVDGDQDVETEVTTFLSREFAGRIVKVEVVEKEDLDMPNHLIGLKARYLKLSFHCVDELVRVRKEVASHVKRNKEVQNDQSTYTDMLGEHFQDSSEGGSSSAQRKDRTMKDAYDYLTDIREYDVPYLMRVSIDLDIFVAHWYTVKCRPGQLPEFHRTEETVPWPEPVVLAYDIETTKLPLKFPDASVDQIMMISYMIDGTGFLVCNREIIAEDIEDFEFTPRPEFPGHFRVFNVANEEALIHHFFDHILRVKPTVMVTYNGDCFDWPFVEARAAVYNISMFEEIGFSRVKGGPSPGRDPNAGDYLARPAVHMDCFRWVKRDSYLPIGAHGLKAVAKAKLHYDPIEMDPEVMCLMAREDPRTLANYSVSDAVATYYLYMKYVHPFVFALCTILPVNPDDVLRKGSGTLCEALLMVRAYEAKVVFPHKQSTGASHDGILNQSGLTYSFTDDNKLIDSETYVGGHVEALEAGVFRADIPVRFRLIPAACERLREDARRCITYALSTELDASDPSLVESLVKKEDFEEICCEVEQALSQLSAMPNRVECPTIVHLDVGAMYPNIILTNRLQPSAVTADPDKHCSGCHFYKPGADCRRFMSWQWRGELWTASRADVYRIQAQLQQERFSMKGEGAPVPFHQLSKEDQAAVEKKRLSDFCRRAYKRIHTTRTEERVAMVCQRENSFYVDTVRAFRDRRYKFKGMTKVWKRKLDDAMAATKAGVGDPTEVKQASALVVLYDSLQLAHKCILNSFYGYVMRKGARWHSIEMAGVVCNTGANIITRARELIEQIGRSLELDTDGIWCILPASFPQNLTFRLASGKRLSISYPGAVLNQMVRDLFTNHQYHELLSGANLSYQVRSENTIAFEIDGPYRAMVLPAAREEGKRLKKRYAVFNFDGTLAELKGFEVKRNGELQLIKIFQSSVFEAFLHGSSLTEVYAAVAKVADHWLDVLHAHGAGIPDSELFDLIAENRSMSRRLEDYGLQKSTSISTAKRLAEFLGDAVVKEAGLSCRFIIAKQPEQAPVTERAIPLAIFQADPSVKRHFLRKWLKDPSISANVDLRAILDWDYYLERLGGAIQKIITIPAALQQVANPVPRVAHPDWLHKRLHEKTDTCRQLKLTDLFPTSISTNAVIGVVDIEDTPTGASEASTAMLTPRVTKKRPLMAVQAPPGPPKHWREVLGDPPKLEEVGARAWLEFHQQKWKLQAERRKWLKESGVRGGGAPLAKRVRGLGGFLTRTRAALSQCVWQIVEIVPSSNQPGLYTLWVYVHSPLDTFSSGPQLHSIPLHLSRHFYVNQRVAKAQESGTFYRKVSSTTVGGSSEGSSAVTSLSNYTLPRSHPVYHLYEYTVPEDVYSSHAADIAADLARPEVEGVYELRVPPLFRLLAKLGCLCAVARRKPQQQQQATMMGDGGVDKSFRLEQLEFRSLEQHTYLEGGEGGCRLRKMFLLFYHDVGQLMPRREALRQMYFLVIPWTQRAYVCVVDTARINKLPNNLDRLYSRSFEKHFSSTTTNLPSSLTFETRIETDPPTARRIVQRWITSANQERGQGRPSRQKELEGEEGKENTSTGDSAPIIVLLHAPSSSYTSTSSVDAPWPLGEAMVNRRRAPQLTSLTEMPVVPLGGTGDDERVSGEGPDDAYSVLNWQNTVVKRAIKFYLQSEARFENQLELARYLHIPVGNVPVAEAPVRVQASGNGAPAVSTTEFGCDLFFARHLWKSNQILWASGSAQPDFGGKEVYDQRLLLEMEEANVVEINRPSCYRYVCVDLELSNLAVNTMLVASRIPELEGASVLTFDRLLPAQQSIEEQLRRGVNVGAQITNYDEAAACSAAFRVLRTMVVSLVKDVTQFKNPLADEQIIYFYHWLRSSTSLLYDPALRRTLQKLMKKVFLKLVDELNQTHGLDVVYANFSRLILCTHQLDVVDALPRADGLSRMLQAKPFFSHLDLQYTRGWHQLLWYDPANYAGLNIDLEATALCDSSQVTGASLDPKSNKEVEVDMWWHMARYLPKSRGIRSKFHTLIAGYLLATHRAVLNESNRLTQAAVTSPDDVLVDATLTPGVFDFLDRLVREQIGPELYSFVQRLRRKGGPWCPSSDIGSGFSSSDIAAYLDEVGVETEMETEELVPPLLPPHPAELEGRSERARLTPICDFVKTLSQLLSLDTCIARQVGEMQNDLFRLLGVGEFSAEAAWHAPHEFGGGDGEVGTRSLLVHLPEVTCATCNFIRDLDICRERCVAWLPDSSGGMVWAPDLQCPKCISGGGIQESSIARGGSHGRCADCATPLELTFRGGRAFTGRRLAVYSAIGRAFNLPSLKLTADWLLQGAASFWSLLQPAIDLAKTVEEVKLTNSMGSLCYLPGAVGFLAGAIFIILVDYFFPEQDLIDDGDLSEPGSPVYSPVMDRQLFAKLTTDSVRYRGNDFVSPLTFYKPKLPTRPPRISNRVWLFLVAITVHNIPEGLAVGVAFGAGDDSAAGSAFLRARNLALGMAIQNVPEGLAVSLPMRAAGYSFWQSFWYGQLSGLVEPLAGILGCITVQYIHPLQPYALGFAAGAMIFVIFDDVIPEAHQKIPDGLEQKRCKAMNNHCGDYNMTEGTMTQPPDANHKPGGDVGDGGGGSGSDDKQALAEGSKASPQALCYKVKNDKDFRVPGKDSTTCTKNMGHFNNYDRKLQDDTATHSTSLCLLDASGKIHEPSRTLVKLNRWLQITANVIITCGSHFEKWAFLSSGK</sequence>
<evidence type="ECO:0000256" key="3">
    <source>
        <dbReference type="ARBA" id="ARBA00005755"/>
    </source>
</evidence>
<dbReference type="GO" id="GO:0008622">
    <property type="term" value="C:epsilon DNA polymerase complex"/>
    <property type="evidence" value="ECO:0007669"/>
    <property type="project" value="InterPro"/>
</dbReference>
<dbReference type="Gene3D" id="3.30.420.10">
    <property type="entry name" value="Ribonuclease H-like superfamily/Ribonuclease H"/>
    <property type="match status" value="1"/>
</dbReference>
<dbReference type="Pfam" id="PF08490">
    <property type="entry name" value="DUF1744"/>
    <property type="match status" value="1"/>
</dbReference>
<organism evidence="22 23">
    <name type="scientific">Echinococcus granulosus</name>
    <name type="common">Hydatid tapeworm</name>
    <dbReference type="NCBI Taxonomy" id="6210"/>
    <lineage>
        <taxon>Eukaryota</taxon>
        <taxon>Metazoa</taxon>
        <taxon>Spiralia</taxon>
        <taxon>Lophotrochozoa</taxon>
        <taxon>Platyhelminthes</taxon>
        <taxon>Cestoda</taxon>
        <taxon>Eucestoda</taxon>
        <taxon>Cyclophyllidea</taxon>
        <taxon>Taeniidae</taxon>
        <taxon>Echinococcus</taxon>
        <taxon>Echinococcus granulosus group</taxon>
    </lineage>
</organism>
<dbReference type="EC" id="2.7.7.7" evidence="4"/>
<evidence type="ECO:0000256" key="15">
    <source>
        <dbReference type="ARBA" id="ARBA00023004"/>
    </source>
</evidence>
<gene>
    <name evidence="22" type="ORF">EGR_07816</name>
</gene>
<dbReference type="GO" id="GO:0046873">
    <property type="term" value="F:metal ion transmembrane transporter activity"/>
    <property type="evidence" value="ECO:0007669"/>
    <property type="project" value="InterPro"/>
</dbReference>
<evidence type="ECO:0000256" key="9">
    <source>
        <dbReference type="ARBA" id="ARBA00022705"/>
    </source>
</evidence>
<keyword evidence="11" id="KW-0863">Zinc-finger</keyword>
<dbReference type="InterPro" id="IPR023211">
    <property type="entry name" value="DNA_pol_palm_dom_sf"/>
</dbReference>
<keyword evidence="9" id="KW-0235">DNA replication</keyword>
<dbReference type="GO" id="GO:0006287">
    <property type="term" value="P:base-excision repair, gap-filling"/>
    <property type="evidence" value="ECO:0007669"/>
    <property type="project" value="TreeGrafter"/>
</dbReference>
<dbReference type="GO" id="GO:0045004">
    <property type="term" value="P:DNA replication proofreading"/>
    <property type="evidence" value="ECO:0007669"/>
    <property type="project" value="TreeGrafter"/>
</dbReference>
<dbReference type="Gene3D" id="3.30.342.10">
    <property type="entry name" value="DNA Polymerase, chain B, domain 1"/>
    <property type="match status" value="1"/>
</dbReference>
<reference evidence="22 23" key="1">
    <citation type="journal article" date="2013" name="Nat. Genet.">
        <title>The genome of the hydatid tapeworm Echinococcus granulosus.</title>
        <authorList>
            <person name="Zheng H."/>
            <person name="Zhang W."/>
            <person name="Zhang L."/>
            <person name="Zhang Z."/>
            <person name="Li J."/>
            <person name="Lu G."/>
            <person name="Zhu Y."/>
            <person name="Wang Y."/>
            <person name="Huang Y."/>
            <person name="Liu J."/>
            <person name="Kang H."/>
            <person name="Chen J."/>
            <person name="Wang L."/>
            <person name="Chen A."/>
            <person name="Yu S."/>
            <person name="Gao Z."/>
            <person name="Jin L."/>
            <person name="Gu W."/>
            <person name="Wang Z."/>
            <person name="Zhao L."/>
            <person name="Shi B."/>
            <person name="Wen H."/>
            <person name="Lin R."/>
            <person name="Jones M.K."/>
            <person name="Brejova B."/>
            <person name="Vinar T."/>
            <person name="Zhao G."/>
            <person name="McManus D.P."/>
            <person name="Chen Z."/>
            <person name="Zhou Y."/>
            <person name="Wang S."/>
        </authorList>
    </citation>
    <scope>NUCLEOTIDE SEQUENCE [LARGE SCALE GENOMIC DNA]</scope>
</reference>
<dbReference type="STRING" id="6210.W6UGV3"/>
<proteinExistence type="inferred from homology"/>
<evidence type="ECO:0000313" key="23">
    <source>
        <dbReference type="Proteomes" id="UP000019149"/>
    </source>
</evidence>
<dbReference type="GO" id="GO:0006272">
    <property type="term" value="P:leading strand elongation"/>
    <property type="evidence" value="ECO:0007669"/>
    <property type="project" value="TreeGrafter"/>
</dbReference>
<dbReference type="InterPro" id="IPR036397">
    <property type="entry name" value="RNaseH_sf"/>
</dbReference>
<dbReference type="InterPro" id="IPR043502">
    <property type="entry name" value="DNA/RNA_pol_sf"/>
</dbReference>
<keyword evidence="6" id="KW-0808">Transferase</keyword>
<dbReference type="Pfam" id="PF22634">
    <property type="entry name" value="POL2_thumb"/>
    <property type="match status" value="1"/>
</dbReference>
<dbReference type="EMBL" id="APAU02000087">
    <property type="protein sequence ID" value="EUB57357.1"/>
    <property type="molecule type" value="Genomic_DNA"/>
</dbReference>
<dbReference type="SMART" id="SM00486">
    <property type="entry name" value="POLBc"/>
    <property type="match status" value="1"/>
</dbReference>
<dbReference type="CDD" id="cd05535">
    <property type="entry name" value="POLBc_epsilon"/>
    <property type="match status" value="1"/>
</dbReference>
<dbReference type="Pfam" id="PF02535">
    <property type="entry name" value="Zip"/>
    <property type="match status" value="1"/>
</dbReference>
<evidence type="ECO:0000256" key="16">
    <source>
        <dbReference type="ARBA" id="ARBA00023014"/>
    </source>
</evidence>
<dbReference type="GO" id="GO:0051539">
    <property type="term" value="F:4 iron, 4 sulfur cluster binding"/>
    <property type="evidence" value="ECO:0007669"/>
    <property type="project" value="UniProtKB-KW"/>
</dbReference>
<feature type="compositionally biased region" description="Gly residues" evidence="20">
    <location>
        <begin position="2707"/>
        <end position="2717"/>
    </location>
</feature>
<evidence type="ECO:0000256" key="10">
    <source>
        <dbReference type="ARBA" id="ARBA00022723"/>
    </source>
</evidence>
<feature type="region of interest" description="Disordered" evidence="20">
    <location>
        <begin position="2689"/>
        <end position="2729"/>
    </location>
</feature>
<keyword evidence="5" id="KW-0004">4Fe-4S</keyword>
<dbReference type="InterPro" id="IPR006133">
    <property type="entry name" value="DNA-dir_DNA_pol_B_exonuc"/>
</dbReference>
<dbReference type="GO" id="GO:0008270">
    <property type="term" value="F:zinc ion binding"/>
    <property type="evidence" value="ECO:0007669"/>
    <property type="project" value="UniProtKB-KW"/>
</dbReference>
<dbReference type="OMA" id="MLDQCRY"/>
<dbReference type="GO" id="GO:0008310">
    <property type="term" value="F:single-stranded DNA 3'-5' DNA exonuclease activity"/>
    <property type="evidence" value="ECO:0007669"/>
    <property type="project" value="TreeGrafter"/>
</dbReference>
<dbReference type="KEGG" id="egl:EGR_07816"/>